<comment type="caution">
    <text evidence="2">The sequence shown here is derived from an EMBL/GenBank/DDBJ whole genome shotgun (WGS) entry which is preliminary data.</text>
</comment>
<reference evidence="2" key="1">
    <citation type="submission" date="2021-02" db="EMBL/GenBank/DDBJ databases">
        <authorList>
            <person name="Nowell W R."/>
        </authorList>
    </citation>
    <scope>NUCLEOTIDE SEQUENCE</scope>
</reference>
<evidence type="ECO:0000256" key="1">
    <source>
        <dbReference type="SAM" id="SignalP"/>
    </source>
</evidence>
<protein>
    <submittedName>
        <fullName evidence="2">Uncharacterized protein</fullName>
    </submittedName>
</protein>
<dbReference type="EMBL" id="CAJOBB010013941">
    <property type="protein sequence ID" value="CAF4297993.1"/>
    <property type="molecule type" value="Genomic_DNA"/>
</dbReference>
<dbReference type="AlphaFoldDB" id="A0A820HTK1"/>
<feature type="signal peptide" evidence="1">
    <location>
        <begin position="1"/>
        <end position="21"/>
    </location>
</feature>
<proteinExistence type="predicted"/>
<accession>A0A820HTK1</accession>
<dbReference type="Proteomes" id="UP000663868">
    <property type="component" value="Unassembled WGS sequence"/>
</dbReference>
<evidence type="ECO:0000313" key="2">
    <source>
        <dbReference type="EMBL" id="CAF4297993.1"/>
    </source>
</evidence>
<feature type="non-terminal residue" evidence="2">
    <location>
        <position position="1"/>
    </location>
</feature>
<feature type="chain" id="PRO_5032289463" evidence="1">
    <location>
        <begin position="22"/>
        <end position="49"/>
    </location>
</feature>
<keyword evidence="1" id="KW-0732">Signal</keyword>
<name>A0A820HTK1_9BILA</name>
<organism evidence="2 3">
    <name type="scientific">Adineta steineri</name>
    <dbReference type="NCBI Taxonomy" id="433720"/>
    <lineage>
        <taxon>Eukaryota</taxon>
        <taxon>Metazoa</taxon>
        <taxon>Spiralia</taxon>
        <taxon>Gnathifera</taxon>
        <taxon>Rotifera</taxon>
        <taxon>Eurotatoria</taxon>
        <taxon>Bdelloidea</taxon>
        <taxon>Adinetida</taxon>
        <taxon>Adinetidae</taxon>
        <taxon>Adineta</taxon>
    </lineage>
</organism>
<sequence length="49" mass="5464">MKRVLRFALSILSMVCIVLDGAHFRGGIISWRPLNSTVQGTTAQIQIHQ</sequence>
<evidence type="ECO:0000313" key="3">
    <source>
        <dbReference type="Proteomes" id="UP000663868"/>
    </source>
</evidence>
<gene>
    <name evidence="2" type="ORF">KXQ929_LOCUS45364</name>
</gene>